<feature type="region of interest" description="Disordered" evidence="3">
    <location>
        <begin position="459"/>
        <end position="485"/>
    </location>
</feature>
<proteinExistence type="predicted"/>
<feature type="compositionally biased region" description="Polar residues" evidence="3">
    <location>
        <begin position="611"/>
        <end position="627"/>
    </location>
</feature>
<evidence type="ECO:0000313" key="5">
    <source>
        <dbReference type="EMBL" id="EMP25092.1"/>
    </source>
</evidence>
<reference evidence="6" key="1">
    <citation type="journal article" date="2013" name="Nat. Genet.">
        <title>The draft genomes of soft-shell turtle and green sea turtle yield insights into the development and evolution of the turtle-specific body plan.</title>
        <authorList>
            <person name="Wang Z."/>
            <person name="Pascual-Anaya J."/>
            <person name="Zadissa A."/>
            <person name="Li W."/>
            <person name="Niimura Y."/>
            <person name="Huang Z."/>
            <person name="Li C."/>
            <person name="White S."/>
            <person name="Xiong Z."/>
            <person name="Fang D."/>
            <person name="Wang B."/>
            <person name="Ming Y."/>
            <person name="Chen Y."/>
            <person name="Zheng Y."/>
            <person name="Kuraku S."/>
            <person name="Pignatelli M."/>
            <person name="Herrero J."/>
            <person name="Beal K."/>
            <person name="Nozawa M."/>
            <person name="Li Q."/>
            <person name="Wang J."/>
            <person name="Zhang H."/>
            <person name="Yu L."/>
            <person name="Shigenobu S."/>
            <person name="Wang J."/>
            <person name="Liu J."/>
            <person name="Flicek P."/>
            <person name="Searle S."/>
            <person name="Wang J."/>
            <person name="Kuratani S."/>
            <person name="Yin Y."/>
            <person name="Aken B."/>
            <person name="Zhang G."/>
            <person name="Irie N."/>
        </authorList>
    </citation>
    <scope>NUCLEOTIDE SEQUENCE [LARGE SCALE GENOMIC DNA]</scope>
</reference>
<name>M7BA39_CHEMY</name>
<evidence type="ECO:0000256" key="3">
    <source>
        <dbReference type="SAM" id="MobiDB-lite"/>
    </source>
</evidence>
<dbReference type="STRING" id="8469.M7BA39"/>
<protein>
    <submittedName>
        <fullName evidence="5">Leucine-rich repeat-containing protein 66</fullName>
    </submittedName>
</protein>
<dbReference type="PANTHER" id="PTHR24369">
    <property type="entry name" value="ANTIGEN BSP, PUTATIVE-RELATED"/>
    <property type="match status" value="1"/>
</dbReference>
<dbReference type="GO" id="GO:0005886">
    <property type="term" value="C:plasma membrane"/>
    <property type="evidence" value="ECO:0007669"/>
    <property type="project" value="TreeGrafter"/>
</dbReference>
<evidence type="ECO:0000256" key="1">
    <source>
        <dbReference type="ARBA" id="ARBA00022614"/>
    </source>
</evidence>
<dbReference type="InterPro" id="IPR003591">
    <property type="entry name" value="Leu-rich_rpt_typical-subtyp"/>
</dbReference>
<dbReference type="InterPro" id="IPR050541">
    <property type="entry name" value="LRR_TM_domain-containing"/>
</dbReference>
<evidence type="ECO:0000256" key="4">
    <source>
        <dbReference type="SAM" id="Phobius"/>
    </source>
</evidence>
<evidence type="ECO:0000256" key="2">
    <source>
        <dbReference type="ARBA" id="ARBA00022737"/>
    </source>
</evidence>
<feature type="region of interest" description="Disordered" evidence="3">
    <location>
        <begin position="605"/>
        <end position="681"/>
    </location>
</feature>
<feature type="compositionally biased region" description="Polar residues" evidence="3">
    <location>
        <begin position="427"/>
        <end position="436"/>
    </location>
</feature>
<dbReference type="eggNOG" id="KOG0619">
    <property type="taxonomic scope" value="Eukaryota"/>
</dbReference>
<keyword evidence="4" id="KW-1133">Transmembrane helix</keyword>
<dbReference type="SUPFAM" id="SSF52058">
    <property type="entry name" value="L domain-like"/>
    <property type="match status" value="1"/>
</dbReference>
<keyword evidence="6" id="KW-1185">Reference proteome</keyword>
<gene>
    <name evidence="5" type="ORF">UY3_17773</name>
</gene>
<dbReference type="InterPro" id="IPR001611">
    <property type="entry name" value="Leu-rich_rpt"/>
</dbReference>
<dbReference type="EMBL" id="KB594214">
    <property type="protein sequence ID" value="EMP25092.1"/>
    <property type="molecule type" value="Genomic_DNA"/>
</dbReference>
<feature type="region of interest" description="Disordered" evidence="3">
    <location>
        <begin position="421"/>
        <end position="440"/>
    </location>
</feature>
<dbReference type="InterPro" id="IPR032675">
    <property type="entry name" value="LRR_dom_sf"/>
</dbReference>
<sequence>MTGRLCSLISIYNRGNWSSKVPDVSSSQVSEWLRYGLIICEKNIMANPYMKVIIVALCLNFTGLSETKSQKTGVGIYYNSDCLWDGKFLMNCSFTGKSTIPTDISQTVTIVDLSYNNITILLWSNSRDEKWNIKYLNLSNNLISELSLNSFRNLPLLEILNLSGNTIHYVTLDIHKPAHWTDKHRKVHTYDLLPSLKVLSIERNNLTAIPRGNEEIYWWTPSGRISKDNWLPHIRQDEMKNLIIYNIGKTAEGLYACICNRMKTKYLIYDIYVKQKYSPFLVRNARDTNTVIRQGRTEGDFTLAVCLSVLITFVCAFCLGAFTRPYIGRIWRQICRKKSSASENTFSNQGFSAETLTRENTTNTQTSVQQNLSFCSGNSSRNVGCYVVEATSLHKVALHNKVLALNTEEANQDQSSSYIKVKKEKMSQNSQATNSAGEADIDIDNNENFSAMSDHQCSNQAFQRESSNNDTSSRDDSKYLFNEDSGKSRFSPTVNRFNMDSYSLHIESSDLDSPFARETNFPFSEAQIQTNAQSSEYNDVNNRSNLSQSEIAESLQENTRQMTSHTQSLNTQQFMLKRHNCDKELDLNDNIDMLSNSENFILPPSCESDINIENSNTNQTQKNSASIQEYDCKEENTRNKDNLVDRFNDSSSTDEGSAFTLSDSSSLTESELGRSNAGDDHLTNLSVTEQVISLNNGTGKFTTLLQSPIISTGFQDIMEKHENKNETYSETAIISGSGTGMSETYSSVLHIDSSHSDISDTSHIDKVDDHVTLSDSNINNPPCCEVPGISEYVTSPNSPAQNIISNPVCKQNINLNYVTLPPLKYSPRALPDKENIISKNTYLQLCEFSTLTQHFDRSTPTDQKENVTEINTEENHIAQSSPLKNNGEDGITANINTPHMNNNFIFTSIDFGWNCVANKASLLHSNITTDEPFLQSHSESTDEKSVANVTERQGSSVQEQQHMNMSGTCAQRMHRGFNERECDKYTEQEVLSGIDKGNSSLCTAEIQFHNIMTDSSCVTSSETMQSVFNEEKYLQPDHESEENVHFSTYSQSFFNENVQHSLYKVSQNAQGNTIANRTNSSETKNEISLAELENSSKADAILQNSSEKPDKKNEATRGRLLTEGSFFVKKKKAFDGFASVLQSRTMDATK</sequence>
<dbReference type="AlphaFoldDB" id="M7BA39"/>
<organism evidence="5 6">
    <name type="scientific">Chelonia mydas</name>
    <name type="common">Green sea-turtle</name>
    <name type="synonym">Chelonia agassizi</name>
    <dbReference type="NCBI Taxonomy" id="8469"/>
    <lineage>
        <taxon>Eukaryota</taxon>
        <taxon>Metazoa</taxon>
        <taxon>Chordata</taxon>
        <taxon>Craniata</taxon>
        <taxon>Vertebrata</taxon>
        <taxon>Euteleostomi</taxon>
        <taxon>Archelosauria</taxon>
        <taxon>Testudinata</taxon>
        <taxon>Testudines</taxon>
        <taxon>Cryptodira</taxon>
        <taxon>Durocryptodira</taxon>
        <taxon>Americhelydia</taxon>
        <taxon>Chelonioidea</taxon>
        <taxon>Cheloniidae</taxon>
        <taxon>Chelonia</taxon>
    </lineage>
</organism>
<keyword evidence="1" id="KW-0433">Leucine-rich repeat</keyword>
<keyword evidence="4" id="KW-0812">Transmembrane</keyword>
<dbReference type="Proteomes" id="UP000031443">
    <property type="component" value="Unassembled WGS sequence"/>
</dbReference>
<evidence type="ECO:0000313" key="6">
    <source>
        <dbReference type="Proteomes" id="UP000031443"/>
    </source>
</evidence>
<accession>M7BA39</accession>
<feature type="compositionally biased region" description="Basic and acidic residues" evidence="3">
    <location>
        <begin position="630"/>
        <end position="648"/>
    </location>
</feature>
<dbReference type="PROSITE" id="PS51450">
    <property type="entry name" value="LRR"/>
    <property type="match status" value="1"/>
</dbReference>
<feature type="compositionally biased region" description="Low complexity" evidence="3">
    <location>
        <begin position="660"/>
        <end position="670"/>
    </location>
</feature>
<keyword evidence="2" id="KW-0677">Repeat</keyword>
<dbReference type="PANTHER" id="PTHR24369:SF213">
    <property type="entry name" value="INSULIN LIKE GROWTH FACTOR BINDING PROTEIN ACID LABILE SUBUNIT"/>
    <property type="match status" value="1"/>
</dbReference>
<keyword evidence="4" id="KW-0472">Membrane</keyword>
<dbReference type="SMART" id="SM00369">
    <property type="entry name" value="LRR_TYP"/>
    <property type="match status" value="3"/>
</dbReference>
<feature type="transmembrane region" description="Helical" evidence="4">
    <location>
        <begin position="301"/>
        <end position="322"/>
    </location>
</feature>
<dbReference type="Gene3D" id="3.80.10.10">
    <property type="entry name" value="Ribonuclease Inhibitor"/>
    <property type="match status" value="1"/>
</dbReference>